<evidence type="ECO:0000313" key="8">
    <source>
        <dbReference type="EMBL" id="UXD86475.1"/>
    </source>
</evidence>
<gene>
    <name evidence="8" type="primary">moeA</name>
    <name evidence="8" type="ORF">HUF19_03005</name>
</gene>
<dbReference type="Gene3D" id="2.170.190.11">
    <property type="entry name" value="Molybdopterin biosynthesis moea protein, domain 3"/>
    <property type="match status" value="1"/>
</dbReference>
<dbReference type="PANTHER" id="PTHR10192:SF5">
    <property type="entry name" value="GEPHYRIN"/>
    <property type="match status" value="1"/>
</dbReference>
<dbReference type="CDD" id="cd00887">
    <property type="entry name" value="MoeA"/>
    <property type="match status" value="1"/>
</dbReference>
<comment type="function">
    <text evidence="1 6">Catalyzes the insertion of molybdate into adenylated molybdopterin with the concomitant release of AMP.</text>
</comment>
<evidence type="ECO:0000313" key="9">
    <source>
        <dbReference type="Proteomes" id="UP001065322"/>
    </source>
</evidence>
<dbReference type="Pfam" id="PF03454">
    <property type="entry name" value="MoeA_C"/>
    <property type="match status" value="1"/>
</dbReference>
<protein>
    <recommendedName>
        <fullName evidence="6">Molybdopterin molybdenumtransferase</fullName>
        <ecNumber evidence="6">2.10.1.1</ecNumber>
    </recommendedName>
</protein>
<dbReference type="NCBIfam" id="TIGR00177">
    <property type="entry name" value="molyb_syn"/>
    <property type="match status" value="1"/>
</dbReference>
<keyword evidence="6" id="KW-0500">Molybdenum</keyword>
<evidence type="ECO:0000259" key="7">
    <source>
        <dbReference type="SMART" id="SM00852"/>
    </source>
</evidence>
<name>A0ABY6A779_9GAMM</name>
<comment type="catalytic activity">
    <reaction evidence="5">
        <text>adenylyl-molybdopterin + molybdate = Mo-molybdopterin + AMP + H(+)</text>
        <dbReference type="Rhea" id="RHEA:35047"/>
        <dbReference type="ChEBI" id="CHEBI:15378"/>
        <dbReference type="ChEBI" id="CHEBI:36264"/>
        <dbReference type="ChEBI" id="CHEBI:62727"/>
        <dbReference type="ChEBI" id="CHEBI:71302"/>
        <dbReference type="ChEBI" id="CHEBI:456215"/>
        <dbReference type="EC" id="2.10.1.1"/>
    </reaction>
</comment>
<accession>A0ABY6A779</accession>
<dbReference type="SMART" id="SM00852">
    <property type="entry name" value="MoCF_biosynth"/>
    <property type="match status" value="1"/>
</dbReference>
<keyword evidence="4 6" id="KW-0501">Molybdenum cofactor biosynthesis</keyword>
<reference evidence="9" key="1">
    <citation type="submission" date="2020-06" db="EMBL/GenBank/DDBJ databases">
        <title>Thalassolituus marinus alknpb1M-1, a hydrocarbon-degrading bacterium isolated from the deep-sea overlying water using an in-situ strategy from the South China Sea basin.</title>
        <authorList>
            <person name="Dong C."/>
            <person name="Chen Y."/>
            <person name="Shao Z."/>
        </authorList>
    </citation>
    <scope>NUCLEOTIDE SEQUENCE [LARGE SCALE GENOMIC DNA]</scope>
    <source>
        <strain evidence="9">alknpb1M-1</strain>
    </source>
</reference>
<dbReference type="NCBIfam" id="NF045515">
    <property type="entry name" value="Glp_gephyrin"/>
    <property type="match status" value="1"/>
</dbReference>
<dbReference type="InterPro" id="IPR036425">
    <property type="entry name" value="MoaB/Mog-like_dom_sf"/>
</dbReference>
<dbReference type="InterPro" id="IPR036688">
    <property type="entry name" value="MoeA_C_domain_IV_sf"/>
</dbReference>
<dbReference type="InterPro" id="IPR001453">
    <property type="entry name" value="MoaB/Mog_dom"/>
</dbReference>
<keyword evidence="9" id="KW-1185">Reference proteome</keyword>
<feature type="domain" description="MoaB/Mog" evidence="7">
    <location>
        <begin position="184"/>
        <end position="321"/>
    </location>
</feature>
<dbReference type="NCBIfam" id="NF007960">
    <property type="entry name" value="PRK10680.1"/>
    <property type="match status" value="1"/>
</dbReference>
<evidence type="ECO:0000256" key="1">
    <source>
        <dbReference type="ARBA" id="ARBA00002901"/>
    </source>
</evidence>
<dbReference type="SUPFAM" id="SSF63867">
    <property type="entry name" value="MoeA C-terminal domain-like"/>
    <property type="match status" value="1"/>
</dbReference>
<dbReference type="Gene3D" id="3.40.980.10">
    <property type="entry name" value="MoaB/Mog-like domain"/>
    <property type="match status" value="1"/>
</dbReference>
<dbReference type="InterPro" id="IPR005111">
    <property type="entry name" value="MoeA_C_domain_IV"/>
</dbReference>
<dbReference type="PANTHER" id="PTHR10192">
    <property type="entry name" value="MOLYBDOPTERIN BIOSYNTHESIS PROTEIN"/>
    <property type="match status" value="1"/>
</dbReference>
<evidence type="ECO:0000256" key="2">
    <source>
        <dbReference type="ARBA" id="ARBA00005046"/>
    </source>
</evidence>
<comment type="similarity">
    <text evidence="3 6">Belongs to the MoeA family.</text>
</comment>
<dbReference type="EMBL" id="CP054475">
    <property type="protein sequence ID" value="UXD86475.1"/>
    <property type="molecule type" value="Genomic_DNA"/>
</dbReference>
<evidence type="ECO:0000256" key="3">
    <source>
        <dbReference type="ARBA" id="ARBA00010763"/>
    </source>
</evidence>
<keyword evidence="6 8" id="KW-0808">Transferase</keyword>
<evidence type="ECO:0000256" key="4">
    <source>
        <dbReference type="ARBA" id="ARBA00023150"/>
    </source>
</evidence>
<dbReference type="Pfam" id="PF03453">
    <property type="entry name" value="MoeA_N"/>
    <property type="match status" value="1"/>
</dbReference>
<evidence type="ECO:0000256" key="6">
    <source>
        <dbReference type="RuleBase" id="RU365090"/>
    </source>
</evidence>
<evidence type="ECO:0000256" key="5">
    <source>
        <dbReference type="ARBA" id="ARBA00047317"/>
    </source>
</evidence>
<keyword evidence="6" id="KW-0460">Magnesium</keyword>
<dbReference type="Gene3D" id="2.40.340.10">
    <property type="entry name" value="MoeA, C-terminal, domain IV"/>
    <property type="match status" value="1"/>
</dbReference>
<dbReference type="Gene3D" id="3.90.105.10">
    <property type="entry name" value="Molybdopterin biosynthesis moea protein, domain 2"/>
    <property type="match status" value="1"/>
</dbReference>
<dbReference type="InterPro" id="IPR036135">
    <property type="entry name" value="MoeA_linker/N_sf"/>
</dbReference>
<dbReference type="Proteomes" id="UP001065322">
    <property type="component" value="Chromosome"/>
</dbReference>
<dbReference type="EC" id="2.10.1.1" evidence="6"/>
<dbReference type="SUPFAM" id="SSF63882">
    <property type="entry name" value="MoeA N-terminal region -like"/>
    <property type="match status" value="1"/>
</dbReference>
<dbReference type="GO" id="GO:0061599">
    <property type="term" value="F:molybdopterin molybdotransferase activity"/>
    <property type="evidence" value="ECO:0007669"/>
    <property type="project" value="UniProtKB-EC"/>
</dbReference>
<comment type="pathway">
    <text evidence="2 6">Cofactor biosynthesis; molybdopterin biosynthesis.</text>
</comment>
<dbReference type="RefSeq" id="WP_260998431.1">
    <property type="nucleotide sequence ID" value="NZ_CP054475.1"/>
</dbReference>
<dbReference type="InterPro" id="IPR038987">
    <property type="entry name" value="MoeA-like"/>
</dbReference>
<proteinExistence type="inferred from homology"/>
<organism evidence="8 9">
    <name type="scientific">Thalassolituus hydrocarboniclasticus</name>
    <dbReference type="NCBI Taxonomy" id="2742796"/>
    <lineage>
        <taxon>Bacteria</taxon>
        <taxon>Pseudomonadati</taxon>
        <taxon>Pseudomonadota</taxon>
        <taxon>Gammaproteobacteria</taxon>
        <taxon>Oceanospirillales</taxon>
        <taxon>Oceanospirillaceae</taxon>
        <taxon>Thalassolituus</taxon>
    </lineage>
</organism>
<keyword evidence="6" id="KW-0479">Metal-binding</keyword>
<sequence>MAACDMPGLTPLDQALTTLLSGIEALPGKEQVPLQQAVGRVLAEDVCSTLNVPPADNSAMDGYAVRAADLNAGCELTLLGKSMAGHPFSGSVAPGECVRIMTGALLPAGADTVVMQENTTVLESGRVQFQASAPQGDNVRYCGDDIRAGQVILHAGRRLRPADVGLLASIGIAGVSVRPRLKVALLATGDELVMPGEPLADGQIYQSNSFTVAAVAKRLGCDVLDLGKVDDSPEALRQAFIQADRQADVVITSGGVSVGEADYTKDILAELGEISFWKLAIKPGKPFASGRLPNSVFIGLPGNPVSALVTMHQLAAPMLRKLAGETQTAALRLPAVAASVIRKSPGRTDFQRGIWQLNEQGQIVVRPTGGQSSGVLSSMSQANCYIVLEQMRGRVNEGETVTVEPFDALLG</sequence>
<dbReference type="SUPFAM" id="SSF53218">
    <property type="entry name" value="Molybdenum cofactor biosynthesis proteins"/>
    <property type="match status" value="1"/>
</dbReference>
<dbReference type="InterPro" id="IPR005110">
    <property type="entry name" value="MoeA_linker/N"/>
</dbReference>
<dbReference type="Pfam" id="PF00994">
    <property type="entry name" value="MoCF_biosynth"/>
    <property type="match status" value="1"/>
</dbReference>
<comment type="cofactor">
    <cofactor evidence="6">
        <name>Mg(2+)</name>
        <dbReference type="ChEBI" id="CHEBI:18420"/>
    </cofactor>
</comment>